<dbReference type="Proteomes" id="UP000241803">
    <property type="component" value="Unassembled WGS sequence"/>
</dbReference>
<gene>
    <name evidence="1" type="ORF">C9J47_02345</name>
</gene>
<evidence type="ECO:0000313" key="1">
    <source>
        <dbReference type="EMBL" id="PSV49426.1"/>
    </source>
</evidence>
<dbReference type="AlphaFoldDB" id="A0A2T3LDI9"/>
<reference evidence="1 2" key="1">
    <citation type="submission" date="2018-03" db="EMBL/GenBank/DDBJ databases">
        <title>Whole genome sequencing of Histamine producing bacteria.</title>
        <authorList>
            <person name="Butler K."/>
        </authorList>
    </citation>
    <scope>NUCLEOTIDE SEQUENCE [LARGE SCALE GENOMIC DNA]</scope>
    <source>
        <strain evidence="1 2">ATCC 19614</strain>
    </source>
</reference>
<evidence type="ECO:0000313" key="2">
    <source>
        <dbReference type="Proteomes" id="UP000241803"/>
    </source>
</evidence>
<organism evidence="1 2">
    <name type="scientific">Photobacterium indicum</name>
    <dbReference type="NCBI Taxonomy" id="81447"/>
    <lineage>
        <taxon>Bacteria</taxon>
        <taxon>Pseudomonadati</taxon>
        <taxon>Pseudomonadota</taxon>
        <taxon>Gammaproteobacteria</taxon>
        <taxon>Vibrionales</taxon>
        <taxon>Vibrionaceae</taxon>
        <taxon>Photobacterium</taxon>
    </lineage>
</organism>
<accession>A0A2T3LDI9</accession>
<sequence>MLQLDTQSQQRTHTLIEEMITEISLSHSGPLIVISQQMAYDFGFEDASNFVKYFKNHTKQTRFT</sequence>
<name>A0A2T3LDI9_9GAMM</name>
<protein>
    <submittedName>
        <fullName evidence="1">Uncharacterized protein</fullName>
    </submittedName>
</protein>
<proteinExistence type="predicted"/>
<comment type="caution">
    <text evidence="1">The sequence shown here is derived from an EMBL/GenBank/DDBJ whole genome shotgun (WGS) entry which is preliminary data.</text>
</comment>
<keyword evidence="2" id="KW-1185">Reference proteome</keyword>
<dbReference type="EMBL" id="PYOC01000001">
    <property type="protein sequence ID" value="PSV49426.1"/>
    <property type="molecule type" value="Genomic_DNA"/>
</dbReference>